<keyword evidence="3" id="KW-1185">Reference proteome</keyword>
<dbReference type="Proteomes" id="UP000007151">
    <property type="component" value="Unassembled WGS sequence"/>
</dbReference>
<gene>
    <name evidence="2" type="ORF">KGM_212520</name>
</gene>
<dbReference type="STRING" id="278856.A0A212F998"/>
<evidence type="ECO:0000313" key="2">
    <source>
        <dbReference type="EMBL" id="OWR50293.1"/>
    </source>
</evidence>
<keyword evidence="1" id="KW-0812">Transmembrane</keyword>
<protein>
    <submittedName>
        <fullName evidence="2">Sanpodo</fullName>
    </submittedName>
</protein>
<reference evidence="2 3" key="1">
    <citation type="journal article" date="2011" name="Cell">
        <title>The monarch butterfly genome yields insights into long-distance migration.</title>
        <authorList>
            <person name="Zhan S."/>
            <person name="Merlin C."/>
            <person name="Boore J.L."/>
            <person name="Reppert S.M."/>
        </authorList>
    </citation>
    <scope>NUCLEOTIDE SEQUENCE [LARGE SCALE GENOMIC DNA]</scope>
    <source>
        <strain evidence="2">F-2</strain>
    </source>
</reference>
<dbReference type="EMBL" id="AGBW02009625">
    <property type="protein sequence ID" value="OWR50293.1"/>
    <property type="molecule type" value="Genomic_DNA"/>
</dbReference>
<sequence>MGRRYYLDFGVLSGFTCFLLGLLGLRSRRNQLLPNRNYISGYIVLASFALLSSIGLLLLLTLQPQTGTPLNDITSGAVCSISILSLCLASVGILASYCCAQDPPDNRVGTARWY</sequence>
<evidence type="ECO:0000313" key="3">
    <source>
        <dbReference type="Proteomes" id="UP000007151"/>
    </source>
</evidence>
<feature type="transmembrane region" description="Helical" evidence="1">
    <location>
        <begin position="6"/>
        <end position="25"/>
    </location>
</feature>
<feature type="transmembrane region" description="Helical" evidence="1">
    <location>
        <begin position="73"/>
        <end position="97"/>
    </location>
</feature>
<keyword evidence="1" id="KW-0472">Membrane</keyword>
<evidence type="ECO:0000256" key="1">
    <source>
        <dbReference type="SAM" id="Phobius"/>
    </source>
</evidence>
<name>A0A212F998_DANPL</name>
<accession>A0A212F998</accession>
<organism evidence="2 3">
    <name type="scientific">Danaus plexippus plexippus</name>
    <dbReference type="NCBI Taxonomy" id="278856"/>
    <lineage>
        <taxon>Eukaryota</taxon>
        <taxon>Metazoa</taxon>
        <taxon>Ecdysozoa</taxon>
        <taxon>Arthropoda</taxon>
        <taxon>Hexapoda</taxon>
        <taxon>Insecta</taxon>
        <taxon>Pterygota</taxon>
        <taxon>Neoptera</taxon>
        <taxon>Endopterygota</taxon>
        <taxon>Lepidoptera</taxon>
        <taxon>Glossata</taxon>
        <taxon>Ditrysia</taxon>
        <taxon>Papilionoidea</taxon>
        <taxon>Nymphalidae</taxon>
        <taxon>Danainae</taxon>
        <taxon>Danaini</taxon>
        <taxon>Danaina</taxon>
        <taxon>Danaus</taxon>
        <taxon>Danaus</taxon>
    </lineage>
</organism>
<feature type="transmembrane region" description="Helical" evidence="1">
    <location>
        <begin position="37"/>
        <end position="61"/>
    </location>
</feature>
<dbReference type="AlphaFoldDB" id="A0A212F998"/>
<keyword evidence="1" id="KW-1133">Transmembrane helix</keyword>
<dbReference type="InParanoid" id="A0A212F998"/>
<proteinExistence type="predicted"/>
<comment type="caution">
    <text evidence="2">The sequence shown here is derived from an EMBL/GenBank/DDBJ whole genome shotgun (WGS) entry which is preliminary data.</text>
</comment>
<dbReference type="KEGG" id="dpl:KGM_212520"/>